<dbReference type="InterPro" id="IPR036107">
    <property type="entry name" value="CsrA_sf"/>
</dbReference>
<dbReference type="GO" id="GO:0006109">
    <property type="term" value="P:regulation of carbohydrate metabolic process"/>
    <property type="evidence" value="ECO:0007669"/>
    <property type="project" value="InterPro"/>
</dbReference>
<dbReference type="NCBIfam" id="TIGR00202">
    <property type="entry name" value="csrA"/>
    <property type="match status" value="1"/>
</dbReference>
<dbReference type="AlphaFoldDB" id="A0A517WCW4"/>
<protein>
    <recommendedName>
        <fullName evidence="5">Translational regulator CsrA</fullName>
    </recommendedName>
</protein>
<dbReference type="GO" id="GO:0005829">
    <property type="term" value="C:cytosol"/>
    <property type="evidence" value="ECO:0007669"/>
    <property type="project" value="TreeGrafter"/>
</dbReference>
<evidence type="ECO:0000256" key="2">
    <source>
        <dbReference type="ARBA" id="ARBA00022491"/>
    </source>
</evidence>
<comment type="subcellular location">
    <subcellularLocation>
        <location evidence="5">Cytoplasm</location>
    </subcellularLocation>
</comment>
<dbReference type="GO" id="GO:0044781">
    <property type="term" value="P:bacterial-type flagellum organization"/>
    <property type="evidence" value="ECO:0007669"/>
    <property type="project" value="UniProtKB-KW"/>
</dbReference>
<dbReference type="SUPFAM" id="SSF117130">
    <property type="entry name" value="CsrA-like"/>
    <property type="match status" value="1"/>
</dbReference>
<dbReference type="GO" id="GO:1902208">
    <property type="term" value="P:regulation of bacterial-type flagellum assembly"/>
    <property type="evidence" value="ECO:0007669"/>
    <property type="project" value="UniProtKB-UniRule"/>
</dbReference>
<comment type="subunit">
    <text evidence="5">Homodimer; the beta-strands of each monomer intercalate to form a hydrophobic core, while the alpha-helices form wings that extend away from the core.</text>
</comment>
<evidence type="ECO:0000256" key="4">
    <source>
        <dbReference type="ARBA" id="ARBA00022884"/>
    </source>
</evidence>
<dbReference type="GO" id="GO:0045947">
    <property type="term" value="P:negative regulation of translational initiation"/>
    <property type="evidence" value="ECO:0007669"/>
    <property type="project" value="UniProtKB-UniRule"/>
</dbReference>
<dbReference type="Pfam" id="PF02599">
    <property type="entry name" value="CsrA"/>
    <property type="match status" value="1"/>
</dbReference>
<evidence type="ECO:0000256" key="3">
    <source>
        <dbReference type="ARBA" id="ARBA00022845"/>
    </source>
</evidence>
<keyword evidence="4 5" id="KW-0694">RNA-binding</keyword>
<dbReference type="Proteomes" id="UP000320722">
    <property type="component" value="Chromosome"/>
</dbReference>
<dbReference type="GO" id="GO:0048027">
    <property type="term" value="F:mRNA 5'-UTR binding"/>
    <property type="evidence" value="ECO:0007669"/>
    <property type="project" value="UniProtKB-UniRule"/>
</dbReference>
<comment type="similarity">
    <text evidence="5">Belongs to the CsrA/RsmA family.</text>
</comment>
<dbReference type="InterPro" id="IPR003751">
    <property type="entry name" value="CsrA"/>
</dbReference>
<name>A0A517WCW4_9PLAN</name>
<dbReference type="NCBIfam" id="NF002469">
    <property type="entry name" value="PRK01712.1"/>
    <property type="match status" value="1"/>
</dbReference>
<dbReference type="FunFam" id="2.60.40.4380:FF:000002">
    <property type="entry name" value="Translational regulator CsrA"/>
    <property type="match status" value="1"/>
</dbReference>
<keyword evidence="3 5" id="KW-0810">Translation regulation</keyword>
<evidence type="ECO:0000256" key="5">
    <source>
        <dbReference type="HAMAP-Rule" id="MF_00167"/>
    </source>
</evidence>
<reference evidence="6 7" key="1">
    <citation type="submission" date="2019-02" db="EMBL/GenBank/DDBJ databases">
        <title>Deep-cultivation of Planctomycetes and their phenomic and genomic characterization uncovers novel biology.</title>
        <authorList>
            <person name="Wiegand S."/>
            <person name="Jogler M."/>
            <person name="Boedeker C."/>
            <person name="Pinto D."/>
            <person name="Vollmers J."/>
            <person name="Rivas-Marin E."/>
            <person name="Kohn T."/>
            <person name="Peeters S.H."/>
            <person name="Heuer A."/>
            <person name="Rast P."/>
            <person name="Oberbeckmann S."/>
            <person name="Bunk B."/>
            <person name="Jeske O."/>
            <person name="Meyerdierks A."/>
            <person name="Storesund J.E."/>
            <person name="Kallscheuer N."/>
            <person name="Luecker S."/>
            <person name="Lage O.M."/>
            <person name="Pohl T."/>
            <person name="Merkel B.J."/>
            <person name="Hornburger P."/>
            <person name="Mueller R.-W."/>
            <person name="Bruemmer F."/>
            <person name="Labrenz M."/>
            <person name="Spormann A.M."/>
            <person name="Op den Camp H."/>
            <person name="Overmann J."/>
            <person name="Amann R."/>
            <person name="Jetten M.S.M."/>
            <person name="Mascher T."/>
            <person name="Medema M.H."/>
            <person name="Devos D.P."/>
            <person name="Kaster A.-K."/>
            <person name="Ovreas L."/>
            <person name="Rohde M."/>
            <person name="Galperin M.Y."/>
            <person name="Jogler C."/>
        </authorList>
    </citation>
    <scope>NUCLEOTIDE SEQUENCE [LARGE SCALE GENOMIC DNA]</scope>
    <source>
        <strain evidence="6 7">V6</strain>
    </source>
</reference>
<dbReference type="PANTHER" id="PTHR34984">
    <property type="entry name" value="CARBON STORAGE REGULATOR"/>
    <property type="match status" value="1"/>
</dbReference>
<comment type="function">
    <text evidence="5">A translational regulator that binds mRNA to regulate translation initiation and/or mRNA stability. Usually binds in the 5'-UTR at or near the Shine-Dalgarno sequence preventing ribosome-binding, thus repressing translation. Its main target seems to be the major flagellin gene, while its function is anatagonized by FliW.</text>
</comment>
<keyword evidence="1 5" id="KW-0963">Cytoplasm</keyword>
<evidence type="ECO:0000313" key="6">
    <source>
        <dbReference type="EMBL" id="QDU03100.1"/>
    </source>
</evidence>
<evidence type="ECO:0000256" key="1">
    <source>
        <dbReference type="ARBA" id="ARBA00022490"/>
    </source>
</evidence>
<keyword evidence="2 5" id="KW-0678">Repressor</keyword>
<dbReference type="PANTHER" id="PTHR34984:SF1">
    <property type="entry name" value="CARBON STORAGE REGULATOR"/>
    <property type="match status" value="1"/>
</dbReference>
<gene>
    <name evidence="6" type="primary">csrA_1</name>
    <name evidence="5" type="synonym">csrA</name>
    <name evidence="6" type="ORF">V6x_28120</name>
</gene>
<sequence length="59" mass="6727">MLVLSRKKNERIFIGDNIVITIVEIKGDKLRIGIDAPKDIPVDRDEVRKRIEEQLANAA</sequence>
<dbReference type="RefSeq" id="WP_145040640.1">
    <property type="nucleotide sequence ID" value="NZ_CP036347.1"/>
</dbReference>
<dbReference type="EMBL" id="CP036347">
    <property type="protein sequence ID" value="QDU03100.1"/>
    <property type="molecule type" value="Genomic_DNA"/>
</dbReference>
<dbReference type="HAMAP" id="MF_00167">
    <property type="entry name" value="CsrA"/>
    <property type="match status" value="1"/>
</dbReference>
<organism evidence="6 7">
    <name type="scientific">Gimesia chilikensis</name>
    <dbReference type="NCBI Taxonomy" id="2605989"/>
    <lineage>
        <taxon>Bacteria</taxon>
        <taxon>Pseudomonadati</taxon>
        <taxon>Planctomycetota</taxon>
        <taxon>Planctomycetia</taxon>
        <taxon>Planctomycetales</taxon>
        <taxon>Planctomycetaceae</taxon>
        <taxon>Gimesia</taxon>
    </lineage>
</organism>
<proteinExistence type="inferred from homology"/>
<dbReference type="GO" id="GO:0006402">
    <property type="term" value="P:mRNA catabolic process"/>
    <property type="evidence" value="ECO:0007669"/>
    <property type="project" value="InterPro"/>
</dbReference>
<accession>A0A517WCW4</accession>
<keyword evidence="5" id="KW-1005">Bacterial flagellum biogenesis</keyword>
<evidence type="ECO:0000313" key="7">
    <source>
        <dbReference type="Proteomes" id="UP000320722"/>
    </source>
</evidence>
<dbReference type="Gene3D" id="2.60.40.4380">
    <property type="entry name" value="Translational regulator CsrA"/>
    <property type="match status" value="1"/>
</dbReference>